<proteinExistence type="predicted"/>
<name>A0A917QZC8_9ACTN</name>
<evidence type="ECO:0000313" key="2">
    <source>
        <dbReference type="EMBL" id="GGK79226.1"/>
    </source>
</evidence>
<evidence type="ECO:0000256" key="1">
    <source>
        <dbReference type="SAM" id="MobiDB-lite"/>
    </source>
</evidence>
<dbReference type="Proteomes" id="UP000637788">
    <property type="component" value="Unassembled WGS sequence"/>
</dbReference>
<organism evidence="2 3">
    <name type="scientific">Streptomyces flaveus</name>
    <dbReference type="NCBI Taxonomy" id="66370"/>
    <lineage>
        <taxon>Bacteria</taxon>
        <taxon>Bacillati</taxon>
        <taxon>Actinomycetota</taxon>
        <taxon>Actinomycetes</taxon>
        <taxon>Kitasatosporales</taxon>
        <taxon>Streptomycetaceae</taxon>
        <taxon>Streptomyces</taxon>
        <taxon>Streptomyces aurantiacus group</taxon>
    </lineage>
</organism>
<evidence type="ECO:0000313" key="3">
    <source>
        <dbReference type="Proteomes" id="UP000637788"/>
    </source>
</evidence>
<dbReference type="EMBL" id="BMPQ01000011">
    <property type="protein sequence ID" value="GGK79226.1"/>
    <property type="molecule type" value="Genomic_DNA"/>
</dbReference>
<protein>
    <submittedName>
        <fullName evidence="2">Uncharacterized protein</fullName>
    </submittedName>
</protein>
<gene>
    <name evidence="2" type="ORF">GCM10010094_45590</name>
</gene>
<reference evidence="2" key="2">
    <citation type="submission" date="2020-09" db="EMBL/GenBank/DDBJ databases">
        <authorList>
            <person name="Sun Q."/>
            <person name="Ohkuma M."/>
        </authorList>
    </citation>
    <scope>NUCLEOTIDE SEQUENCE</scope>
    <source>
        <strain evidence="2">JCM 3035</strain>
    </source>
</reference>
<feature type="compositionally biased region" description="Basic and acidic residues" evidence="1">
    <location>
        <begin position="35"/>
        <end position="47"/>
    </location>
</feature>
<accession>A0A917QZC8</accession>
<reference evidence="2" key="1">
    <citation type="journal article" date="2014" name="Int. J. Syst. Evol. Microbiol.">
        <title>Complete genome sequence of Corynebacterium casei LMG S-19264T (=DSM 44701T), isolated from a smear-ripened cheese.</title>
        <authorList>
            <consortium name="US DOE Joint Genome Institute (JGI-PGF)"/>
            <person name="Walter F."/>
            <person name="Albersmeier A."/>
            <person name="Kalinowski J."/>
            <person name="Ruckert C."/>
        </authorList>
    </citation>
    <scope>NUCLEOTIDE SEQUENCE</scope>
    <source>
        <strain evidence="2">JCM 3035</strain>
    </source>
</reference>
<keyword evidence="3" id="KW-1185">Reference proteome</keyword>
<dbReference type="AlphaFoldDB" id="A0A917QZC8"/>
<feature type="region of interest" description="Disordered" evidence="1">
    <location>
        <begin position="1"/>
        <end position="68"/>
    </location>
</feature>
<comment type="caution">
    <text evidence="2">The sequence shown here is derived from an EMBL/GenBank/DDBJ whole genome shotgun (WGS) entry which is preliminary data.</text>
</comment>
<sequence>MRQPLHCPARAPKPSTPGLVRPLGSKNRHPATRYDVGKTAKRPENITERNQTSRPYVPSSPFGEGGWPNPGERACLEVRVNPHLARGVFAGICERNARNCEGVVCQSRPESGAPMNVA</sequence>